<dbReference type="Proteomes" id="UP000198767">
    <property type="component" value="Unassembled WGS sequence"/>
</dbReference>
<dbReference type="EMBL" id="FMWG01000007">
    <property type="protein sequence ID" value="SCZ67247.1"/>
    <property type="molecule type" value="Genomic_DNA"/>
</dbReference>
<proteinExistence type="predicted"/>
<keyword evidence="2" id="KW-1185">Reference proteome</keyword>
<evidence type="ECO:0000313" key="2">
    <source>
        <dbReference type="Proteomes" id="UP000198767"/>
    </source>
</evidence>
<dbReference type="AlphaFoldDB" id="A0A1G5QZT6"/>
<protein>
    <submittedName>
        <fullName evidence="1">Uncharacterized protein</fullName>
    </submittedName>
</protein>
<gene>
    <name evidence="1" type="ORF">SAMN04488118_10716</name>
</gene>
<evidence type="ECO:0000313" key="1">
    <source>
        <dbReference type="EMBL" id="SCZ67247.1"/>
    </source>
</evidence>
<dbReference type="STRING" id="1156985.SAMN04488118_10716"/>
<name>A0A1G5QZT6_9RHOB</name>
<sequence length="54" mass="6053">MLTDCGPFRALPCPNEARFFSEDFRPLVVVSDQLEPRAFCRAGYCKDGVTDVVL</sequence>
<organism evidence="1 2">
    <name type="scientific">Epibacterium ulvae</name>
    <dbReference type="NCBI Taxonomy" id="1156985"/>
    <lineage>
        <taxon>Bacteria</taxon>
        <taxon>Pseudomonadati</taxon>
        <taxon>Pseudomonadota</taxon>
        <taxon>Alphaproteobacteria</taxon>
        <taxon>Rhodobacterales</taxon>
        <taxon>Roseobacteraceae</taxon>
        <taxon>Epibacterium</taxon>
    </lineage>
</organism>
<reference evidence="1 2" key="1">
    <citation type="submission" date="2016-10" db="EMBL/GenBank/DDBJ databases">
        <authorList>
            <person name="de Groot N.N."/>
        </authorList>
    </citation>
    <scope>NUCLEOTIDE SEQUENCE [LARGE SCALE GENOMIC DNA]</scope>
    <source>
        <strain evidence="1 2">U95</strain>
    </source>
</reference>
<accession>A0A1G5QZT6</accession>